<protein>
    <submittedName>
        <fullName evidence="4">Dynactin domain-containing protein</fullName>
    </submittedName>
</protein>
<reference evidence="4" key="2">
    <citation type="submission" date="2019-09" db="UniProtKB">
        <authorList>
            <consortium name="WormBaseParasite"/>
        </authorList>
    </citation>
    <scope>IDENTIFICATION</scope>
</reference>
<dbReference type="AlphaFoldDB" id="A0A3P8EMH4"/>
<gene>
    <name evidence="2" type="ORF">HPBE_LOCUS17243</name>
</gene>
<sequence length="330" mass="36607">MCKNVAPPESRTSKHFVSPRRFCMRCATTDRPTPLLYLSSLSCEAERRGDELKMVHNSVSRNLTQLRERLEKIQAQGEAGLSQEDAELISRLDQAAGADDDEDGTASEDGCDVVNREEIGSDRPDSDSEPDLSRSPQREEDSDRLRHIEQMLHQQSAMLSELLQRVDQVRAARHVVLEDPSPLEKMRSCDMERAISGIVSEVQSILEQNDVIDEETEQRFALPPGVPLRAGVLYVCPCGVNAATLSLRAQQVRESVVLSTAALFPNVPRSLIDAQLGPLIADVLDAFSSELCSEVADELSADVVRVLYSELGFFFLINSLNCIPDPYPRL</sequence>
<dbReference type="WBParaSite" id="HPBE_0001724401-mRNA-1">
    <property type="protein sequence ID" value="HPBE_0001724401-mRNA-1"/>
    <property type="gene ID" value="HPBE_0001724401"/>
</dbReference>
<evidence type="ECO:0000256" key="1">
    <source>
        <dbReference type="SAM" id="MobiDB-lite"/>
    </source>
</evidence>
<keyword evidence="3" id="KW-1185">Reference proteome</keyword>
<name>A0A3P8EMH4_HELPZ</name>
<reference evidence="2 3" key="1">
    <citation type="submission" date="2018-11" db="EMBL/GenBank/DDBJ databases">
        <authorList>
            <consortium name="Pathogen Informatics"/>
        </authorList>
    </citation>
    <scope>NUCLEOTIDE SEQUENCE [LARGE SCALE GENOMIC DNA]</scope>
</reference>
<dbReference type="Proteomes" id="UP000050761">
    <property type="component" value="Unassembled WGS sequence"/>
</dbReference>
<evidence type="ECO:0000313" key="4">
    <source>
        <dbReference type="WBParaSite" id="HPBE_0001724401-mRNA-1"/>
    </source>
</evidence>
<feature type="region of interest" description="Disordered" evidence="1">
    <location>
        <begin position="95"/>
        <end position="143"/>
    </location>
</feature>
<organism evidence="2">
    <name type="scientific">Heligmosomoides polygyrus</name>
    <name type="common">Parasitic roundworm</name>
    <dbReference type="NCBI Taxonomy" id="6339"/>
    <lineage>
        <taxon>Eukaryota</taxon>
        <taxon>Metazoa</taxon>
        <taxon>Ecdysozoa</taxon>
        <taxon>Nematoda</taxon>
        <taxon>Chromadorea</taxon>
        <taxon>Rhabditida</taxon>
        <taxon>Rhabditina</taxon>
        <taxon>Rhabditomorpha</taxon>
        <taxon>Strongyloidea</taxon>
        <taxon>Heligmosomidae</taxon>
        <taxon>Heligmosomoides</taxon>
    </lineage>
</organism>
<dbReference type="EMBL" id="UZAH01029884">
    <property type="protein sequence ID" value="VDP08326.1"/>
    <property type="molecule type" value="Genomic_DNA"/>
</dbReference>
<feature type="compositionally biased region" description="Acidic residues" evidence="1">
    <location>
        <begin position="98"/>
        <end position="111"/>
    </location>
</feature>
<accession>A0A3P8EMH4</accession>
<dbReference type="OrthoDB" id="10628937at2759"/>
<evidence type="ECO:0000313" key="3">
    <source>
        <dbReference type="Proteomes" id="UP000050761"/>
    </source>
</evidence>
<proteinExistence type="predicted"/>
<evidence type="ECO:0000313" key="2">
    <source>
        <dbReference type="EMBL" id="VDP08326.1"/>
    </source>
</evidence>
<feature type="compositionally biased region" description="Basic and acidic residues" evidence="1">
    <location>
        <begin position="114"/>
        <end position="126"/>
    </location>
</feature>